<dbReference type="EMBL" id="JACOAF010000058">
    <property type="protein sequence ID" value="MBC3542317.1"/>
    <property type="molecule type" value="Genomic_DNA"/>
</dbReference>
<feature type="transmembrane region" description="Helical" evidence="1">
    <location>
        <begin position="24"/>
        <end position="47"/>
    </location>
</feature>
<keyword evidence="1" id="KW-0812">Transmembrane</keyword>
<name>A0ABR6VZR4_9BACT</name>
<feature type="transmembrane region" description="Helical" evidence="1">
    <location>
        <begin position="186"/>
        <end position="204"/>
    </location>
</feature>
<evidence type="ECO:0000313" key="2">
    <source>
        <dbReference type="EMBL" id="MBC3542317.1"/>
    </source>
</evidence>
<evidence type="ECO:0000256" key="1">
    <source>
        <dbReference type="SAM" id="Phobius"/>
    </source>
</evidence>
<keyword evidence="1" id="KW-1133">Transmembrane helix</keyword>
<gene>
    <name evidence="2" type="ORF">H7U12_21725</name>
</gene>
<keyword evidence="3" id="KW-1185">Reference proteome</keyword>
<comment type="caution">
    <text evidence="2">The sequence shown here is derived from an EMBL/GenBank/DDBJ whole genome shotgun (WGS) entry which is preliminary data.</text>
</comment>
<organism evidence="2 3">
    <name type="scientific">Rufibacter sediminis</name>
    <dbReference type="NCBI Taxonomy" id="2762756"/>
    <lineage>
        <taxon>Bacteria</taxon>
        <taxon>Pseudomonadati</taxon>
        <taxon>Bacteroidota</taxon>
        <taxon>Cytophagia</taxon>
        <taxon>Cytophagales</taxon>
        <taxon>Hymenobacteraceae</taxon>
        <taxon>Rufibacter</taxon>
    </lineage>
</organism>
<accession>A0ABR6VZR4</accession>
<dbReference type="RefSeq" id="WP_186642022.1">
    <property type="nucleotide sequence ID" value="NZ_JACOAF010000058.1"/>
</dbReference>
<reference evidence="2 3" key="1">
    <citation type="journal article" date="2019" name="Int. J. Syst. Evol. Microbiol.">
        <title>Rufibacter sediminis sp. nov., isolated from freshwater lake sediment.</title>
        <authorList>
            <person name="Qu J.H."/>
            <person name="Zhang L.J."/>
            <person name="Fu Y.H."/>
            <person name="Li H.F."/>
        </authorList>
    </citation>
    <scope>NUCLEOTIDE SEQUENCE [LARGE SCALE GENOMIC DNA]</scope>
    <source>
        <strain evidence="2 3">H-1</strain>
    </source>
</reference>
<proteinExistence type="predicted"/>
<feature type="transmembrane region" description="Helical" evidence="1">
    <location>
        <begin position="135"/>
        <end position="152"/>
    </location>
</feature>
<protein>
    <recommendedName>
        <fullName evidence="4">Beta-carotene 15,15'-monooxygenase</fullName>
    </recommendedName>
</protein>
<evidence type="ECO:0008006" key="4">
    <source>
        <dbReference type="Google" id="ProtNLM"/>
    </source>
</evidence>
<feature type="transmembrane region" description="Helical" evidence="1">
    <location>
        <begin position="112"/>
        <end position="129"/>
    </location>
</feature>
<dbReference type="Proteomes" id="UP000659698">
    <property type="component" value="Unassembled WGS sequence"/>
</dbReference>
<keyword evidence="1" id="KW-0472">Membrane</keyword>
<feature type="transmembrane region" description="Helical" evidence="1">
    <location>
        <begin position="71"/>
        <end position="92"/>
    </location>
</feature>
<evidence type="ECO:0000313" key="3">
    <source>
        <dbReference type="Proteomes" id="UP000659698"/>
    </source>
</evidence>
<sequence length="208" mass="23100">MKENQDYTRDLAEIRLMMERSSKFLSLSGWAGIMAGIYALAGAYVAYQVFDFTPDESAFSTYNTDNFSSDLLKVIALALVILVLAIGTAIILSHKKAVKRGEKLWNATAKRVIINMAVPLMVGGLLILVLISKGFIGFIAPFTLIFYGLALYNASKFTYGEMRSLGLIEIGLGLLGSYFVGYGLLLWAMGFGVVHIIYGIYMHYRYER</sequence>